<evidence type="ECO:0000259" key="1">
    <source>
        <dbReference type="Pfam" id="PF12937"/>
    </source>
</evidence>
<accession>A0A8H4BPY3</accession>
<dbReference type="EMBL" id="JAAECE010000001">
    <property type="protein sequence ID" value="KAF1806228.1"/>
    <property type="molecule type" value="Genomic_DNA"/>
</dbReference>
<dbReference type="Pfam" id="PF12937">
    <property type="entry name" value="F-box-like"/>
    <property type="match status" value="1"/>
</dbReference>
<evidence type="ECO:0000313" key="2">
    <source>
        <dbReference type="EMBL" id="KAF1806228.1"/>
    </source>
</evidence>
<dbReference type="Proteomes" id="UP000469890">
    <property type="component" value="Unassembled WGS sequence"/>
</dbReference>
<name>A0A8H4BPY3_MUCCL</name>
<dbReference type="InterPro" id="IPR036047">
    <property type="entry name" value="F-box-like_dom_sf"/>
</dbReference>
<gene>
    <name evidence="2" type="ORF">FB192DRAFT_1337682</name>
</gene>
<dbReference type="SUPFAM" id="SSF81383">
    <property type="entry name" value="F-box domain"/>
    <property type="match status" value="1"/>
</dbReference>
<protein>
    <recommendedName>
        <fullName evidence="1">F-box domain-containing protein</fullName>
    </recommendedName>
</protein>
<feature type="domain" description="F-box" evidence="1">
    <location>
        <begin position="8"/>
        <end position="42"/>
    </location>
</feature>
<dbReference type="AlphaFoldDB" id="A0A8H4BPY3"/>
<dbReference type="InterPro" id="IPR001810">
    <property type="entry name" value="F-box_dom"/>
</dbReference>
<sequence>MITHQSPTLPNELWFDALRYIHALEDMQQCRLVCKAWNSMTEEAVFSNNGITLLMSNTSMQKLHQRLVAKPSLCQYINEINLEMPFNADMELVVSIMRKVMDRNVKLITGGASLDSEIYGLLFGIAKESELKLARVEVVPTPSEFGDLYCRVLRIFKKSLKRMLLLFERGKASYMESIWSDLKEFESLEHISLQNLHFRDLMQLDSFLDRATCKSLKLIISASSINDAPVEKEAMNHWCQVRRMKQVHTVERLIFRCFDVVYAPEEDFSMPNLKALTIIDANLDTRVLTNLTTIAPSLADITLDTCVMSSDKNIWPVNMPHSSLDILTIKCDAPATKDDFDIHDMNDDFEDLYGDDVDKFEMCFKPGPRHLQMIRKHNMVLGNYAYLRLTLPNKSKFFRLSSDGSGVAISEDVFQSNYCRINPTFIFHFESLKVLRIRLGAFSVTLRFDENYNLKPQVV</sequence>
<organism evidence="2 3">
    <name type="scientific">Mucor circinelloides f. lusitanicus</name>
    <name type="common">Mucor racemosus var. lusitanicus</name>
    <dbReference type="NCBI Taxonomy" id="29924"/>
    <lineage>
        <taxon>Eukaryota</taxon>
        <taxon>Fungi</taxon>
        <taxon>Fungi incertae sedis</taxon>
        <taxon>Mucoromycota</taxon>
        <taxon>Mucoromycotina</taxon>
        <taxon>Mucoromycetes</taxon>
        <taxon>Mucorales</taxon>
        <taxon>Mucorineae</taxon>
        <taxon>Mucoraceae</taxon>
        <taxon>Mucor</taxon>
    </lineage>
</organism>
<reference evidence="2 3" key="1">
    <citation type="submission" date="2019-09" db="EMBL/GenBank/DDBJ databases">
        <authorList>
            <consortium name="DOE Joint Genome Institute"/>
            <person name="Mondo S.J."/>
            <person name="Navarro-Mendoza M.I."/>
            <person name="Perez-Arques C."/>
            <person name="Panchal S."/>
            <person name="Nicolas F.E."/>
            <person name="Ganguly P."/>
            <person name="Pangilinan J."/>
            <person name="Grigoriev I."/>
            <person name="Heitman J."/>
            <person name="Sanya K."/>
            <person name="Garre V."/>
        </authorList>
    </citation>
    <scope>NUCLEOTIDE SEQUENCE [LARGE SCALE GENOMIC DNA]</scope>
    <source>
        <strain evidence="2 3">MU402</strain>
    </source>
</reference>
<comment type="caution">
    <text evidence="2">The sequence shown here is derived from an EMBL/GenBank/DDBJ whole genome shotgun (WGS) entry which is preliminary data.</text>
</comment>
<proteinExistence type="predicted"/>
<evidence type="ECO:0000313" key="3">
    <source>
        <dbReference type="Proteomes" id="UP000469890"/>
    </source>
</evidence>